<dbReference type="EMBL" id="SAXY01000043">
    <property type="protein sequence ID" value="TXJ41603.1"/>
    <property type="molecule type" value="Genomic_DNA"/>
</dbReference>
<keyword evidence="1" id="KW-1133">Transmembrane helix</keyword>
<keyword evidence="1" id="KW-0812">Transmembrane</keyword>
<reference evidence="2 3" key="1">
    <citation type="journal article" date="1992" name="Lakartidningen">
        <title>[Penicillin V and not amoxicillin is the first choice preparation in acute otitis].</title>
        <authorList>
            <person name="Kamme C."/>
            <person name="Lundgren K."/>
            <person name="Prellner K."/>
        </authorList>
    </citation>
    <scope>NUCLEOTIDE SEQUENCE [LARGE SCALE GENOMIC DNA]</scope>
    <source>
        <strain evidence="2 3">PC5538III-hc</strain>
    </source>
</reference>
<keyword evidence="1" id="KW-0472">Membrane</keyword>
<dbReference type="PROSITE" id="PS51257">
    <property type="entry name" value="PROKAR_LIPOPROTEIN"/>
    <property type="match status" value="1"/>
</dbReference>
<name>A0A5C8EVU2_BRAPL</name>
<dbReference type="OrthoDB" id="9928483at2"/>
<evidence type="ECO:0000256" key="1">
    <source>
        <dbReference type="SAM" id="Phobius"/>
    </source>
</evidence>
<sequence length="144" mass="16230">MEGLRFIKIIFGFSVLLLVIFLISCQSPIFQIPYNAKNDLATNTQYHNKYISKSSVGQNQDEKLNALITSDGIYIWIGGSSFPADNNFAVKNSNIDGELPHYAFNNEEIVGTLTFMSQTKINISFATMYKPYLNIQNVTCNKVQ</sequence>
<evidence type="ECO:0000313" key="2">
    <source>
        <dbReference type="EMBL" id="TXJ41603.1"/>
    </source>
</evidence>
<feature type="transmembrane region" description="Helical" evidence="1">
    <location>
        <begin position="6"/>
        <end position="25"/>
    </location>
</feature>
<accession>A0A5C8EVU2</accession>
<comment type="caution">
    <text evidence="2">The sequence shown here is derived from an EMBL/GenBank/DDBJ whole genome shotgun (WGS) entry which is preliminary data.</text>
</comment>
<proteinExistence type="predicted"/>
<dbReference type="Proteomes" id="UP000323176">
    <property type="component" value="Unassembled WGS sequence"/>
</dbReference>
<dbReference type="AlphaFoldDB" id="A0A5C8EVU2"/>
<evidence type="ECO:0000313" key="3">
    <source>
        <dbReference type="Proteomes" id="UP000323176"/>
    </source>
</evidence>
<organism evidence="2 3">
    <name type="scientific">Brachyspira pilosicoli</name>
    <name type="common">Serpulina pilosicoli</name>
    <dbReference type="NCBI Taxonomy" id="52584"/>
    <lineage>
        <taxon>Bacteria</taxon>
        <taxon>Pseudomonadati</taxon>
        <taxon>Spirochaetota</taxon>
        <taxon>Spirochaetia</taxon>
        <taxon>Brachyspirales</taxon>
        <taxon>Brachyspiraceae</taxon>
        <taxon>Brachyspira</taxon>
    </lineage>
</organism>
<evidence type="ECO:0008006" key="4">
    <source>
        <dbReference type="Google" id="ProtNLM"/>
    </source>
</evidence>
<protein>
    <recommendedName>
        <fullName evidence="4">Lipoprotein</fullName>
    </recommendedName>
</protein>
<gene>
    <name evidence="2" type="ORF">EPJ72_06810</name>
</gene>